<dbReference type="Proteomes" id="UP000236842">
    <property type="component" value="Unassembled WGS sequence"/>
</dbReference>
<evidence type="ECO:0000313" key="2">
    <source>
        <dbReference type="Proteomes" id="UP000236842"/>
    </source>
</evidence>
<evidence type="ECO:0000313" key="1">
    <source>
        <dbReference type="EMBL" id="PIX28554.1"/>
    </source>
</evidence>
<comment type="caution">
    <text evidence="1">The sequence shown here is derived from an EMBL/GenBank/DDBJ whole genome shotgun (WGS) entry which is preliminary data.</text>
</comment>
<sequence>MNNIIANFEEILAFAKNYGLPHEKKRAIVREFLQTKILCLIYQEKISQNLFFVGGTALRILRGLDRFSEDLDFDAGEINSVQIQKLIKIVAQRLQRENIAVELYQNTTMKKSFYELRFGNLLAQLKLSPNTNEKLMVKLDIESFWQGQKRETIFVSRYGFLATIVTKPLEQMVVEKLAAYLGREETQPRDLYDLVWLLSRGIKPDLNFAKKNRLPSDFLERARKKFVQEQKFLARYKTKLRPFLFDEKRLMDIDFFPKLVENIR</sequence>
<gene>
    <name evidence="1" type="ORF">COZ64_02830</name>
</gene>
<name>A0A2H9N3T4_9BACT</name>
<accession>A0A2H9N3T4</accession>
<protein>
    <recommendedName>
        <fullName evidence="3">Nucleotidyl transferase AbiEii/AbiGii toxin family protein</fullName>
    </recommendedName>
</protein>
<organism evidence="1 2">
    <name type="scientific">Candidatus Brennerbacteria bacterium CG_4_8_14_3_um_filter_43_14</name>
    <dbReference type="NCBI Taxonomy" id="1974521"/>
    <lineage>
        <taxon>Bacteria</taxon>
        <taxon>Candidatus Brenneribacteriota</taxon>
    </lineage>
</organism>
<evidence type="ECO:0008006" key="3">
    <source>
        <dbReference type="Google" id="ProtNLM"/>
    </source>
</evidence>
<dbReference type="EMBL" id="PFIJ01000049">
    <property type="protein sequence ID" value="PIX28554.1"/>
    <property type="molecule type" value="Genomic_DNA"/>
</dbReference>
<dbReference type="Pfam" id="PF08843">
    <property type="entry name" value="AbiEii"/>
    <property type="match status" value="1"/>
</dbReference>
<dbReference type="AlphaFoldDB" id="A0A2H9N3T4"/>
<dbReference type="Gene3D" id="3.10.450.620">
    <property type="entry name" value="JHP933, nucleotidyltransferase-like core domain"/>
    <property type="match status" value="1"/>
</dbReference>
<proteinExistence type="predicted"/>
<dbReference type="InterPro" id="IPR014942">
    <property type="entry name" value="AbiEii"/>
</dbReference>
<reference evidence="2" key="1">
    <citation type="submission" date="2017-09" db="EMBL/GenBank/DDBJ databases">
        <title>Depth-based differentiation of microbial function through sediment-hosted aquifers and enrichment of novel symbionts in the deep terrestrial subsurface.</title>
        <authorList>
            <person name="Probst A.J."/>
            <person name="Ladd B."/>
            <person name="Jarett J.K."/>
            <person name="Geller-Mcgrath D.E."/>
            <person name="Sieber C.M.K."/>
            <person name="Emerson J.B."/>
            <person name="Anantharaman K."/>
            <person name="Thomas B.C."/>
            <person name="Malmstrom R."/>
            <person name="Stieglmeier M."/>
            <person name="Klingl A."/>
            <person name="Woyke T."/>
            <person name="Ryan C.M."/>
            <person name="Banfield J.F."/>
        </authorList>
    </citation>
    <scope>NUCLEOTIDE SEQUENCE [LARGE SCALE GENOMIC DNA]</scope>
</reference>